<proteinExistence type="predicted"/>
<dbReference type="RefSeq" id="XP_005189696.2">
    <property type="nucleotide sequence ID" value="XM_005189639.3"/>
</dbReference>
<feature type="compositionally biased region" description="Polar residues" evidence="1">
    <location>
        <begin position="98"/>
        <end position="113"/>
    </location>
</feature>
<feature type="region of interest" description="Disordered" evidence="1">
    <location>
        <begin position="49"/>
        <end position="113"/>
    </location>
</feature>
<evidence type="ECO:0000256" key="1">
    <source>
        <dbReference type="SAM" id="MobiDB-lite"/>
    </source>
</evidence>
<dbReference type="eggNOG" id="ENOG502TM1C">
    <property type="taxonomic scope" value="Eukaryota"/>
</dbReference>
<accession>A0A1I8MYM3</accession>
<feature type="compositionally biased region" description="Basic and acidic residues" evidence="1">
    <location>
        <begin position="1"/>
        <end position="11"/>
    </location>
</feature>
<feature type="compositionally biased region" description="Polar residues" evidence="1">
    <location>
        <begin position="49"/>
        <end position="65"/>
    </location>
</feature>
<reference evidence="2" key="1">
    <citation type="submission" date="2020-05" db="UniProtKB">
        <authorList>
            <consortium name="EnsemblMetazoa"/>
        </authorList>
    </citation>
    <scope>IDENTIFICATION</scope>
    <source>
        <strain evidence="2">Aabys</strain>
    </source>
</reference>
<feature type="region of interest" description="Disordered" evidence="1">
    <location>
        <begin position="123"/>
        <end position="142"/>
    </location>
</feature>
<dbReference type="VEuPathDB" id="VectorBase:MDOMA2_017788"/>
<name>A0A1I8MYM3_MUSDO</name>
<organism evidence="2">
    <name type="scientific">Musca domestica</name>
    <name type="common">House fly</name>
    <dbReference type="NCBI Taxonomy" id="7370"/>
    <lineage>
        <taxon>Eukaryota</taxon>
        <taxon>Metazoa</taxon>
        <taxon>Ecdysozoa</taxon>
        <taxon>Arthropoda</taxon>
        <taxon>Hexapoda</taxon>
        <taxon>Insecta</taxon>
        <taxon>Pterygota</taxon>
        <taxon>Neoptera</taxon>
        <taxon>Endopterygota</taxon>
        <taxon>Diptera</taxon>
        <taxon>Brachycera</taxon>
        <taxon>Muscomorpha</taxon>
        <taxon>Muscoidea</taxon>
        <taxon>Muscidae</taxon>
        <taxon>Musca</taxon>
    </lineage>
</organism>
<dbReference type="OrthoDB" id="8019205at2759"/>
<evidence type="ECO:0000313" key="2">
    <source>
        <dbReference type="EnsemblMetazoa" id="MDOA009751-PA"/>
    </source>
</evidence>
<sequence length="209" mass="23983">MAPSQMEHRQEQSMGHGYTHKKFNCGYSHKKLGMRLRQRDINDNKENIEQQQENTNKSFNSSTARNLFRPYALDDDMRRKRKTSCDSSSASSDEECSQQQFVSTPQSSPTNSFYQQQQQQILMSSPTASTTCPSPALSPNSYAERSQRQRAALYIRYMQQFQQQQQHPSLEATTLVHQQQQQAMMNNPSYYPMGYPNVIVASTPGFNGC</sequence>
<dbReference type="EnsemblMetazoa" id="MDOA009751-RA">
    <property type="protein sequence ID" value="MDOA009751-PA"/>
    <property type="gene ID" value="MDOA009751"/>
</dbReference>
<dbReference type="VEuPathDB" id="VectorBase:MDOA009751"/>
<gene>
    <name evidence="2" type="primary">101899886</name>
</gene>
<protein>
    <submittedName>
        <fullName evidence="2">Uncharacterized protein</fullName>
    </submittedName>
</protein>
<feature type="region of interest" description="Disordered" evidence="1">
    <location>
        <begin position="1"/>
        <end position="22"/>
    </location>
</feature>
<dbReference type="KEGG" id="mde:101899886"/>
<dbReference type="AlphaFoldDB" id="A0A1I8MYM3"/>
<feature type="compositionally biased region" description="Low complexity" evidence="1">
    <location>
        <begin position="123"/>
        <end position="139"/>
    </location>
</feature>